<evidence type="ECO:0000313" key="1">
    <source>
        <dbReference type="EMBL" id="JAH46296.1"/>
    </source>
</evidence>
<organism evidence="1">
    <name type="scientific">Anguilla anguilla</name>
    <name type="common">European freshwater eel</name>
    <name type="synonym">Muraena anguilla</name>
    <dbReference type="NCBI Taxonomy" id="7936"/>
    <lineage>
        <taxon>Eukaryota</taxon>
        <taxon>Metazoa</taxon>
        <taxon>Chordata</taxon>
        <taxon>Craniata</taxon>
        <taxon>Vertebrata</taxon>
        <taxon>Euteleostomi</taxon>
        <taxon>Actinopterygii</taxon>
        <taxon>Neopterygii</taxon>
        <taxon>Teleostei</taxon>
        <taxon>Anguilliformes</taxon>
        <taxon>Anguillidae</taxon>
        <taxon>Anguilla</taxon>
    </lineage>
</organism>
<reference evidence="1" key="1">
    <citation type="submission" date="2014-11" db="EMBL/GenBank/DDBJ databases">
        <authorList>
            <person name="Amaro Gonzalez C."/>
        </authorList>
    </citation>
    <scope>NUCLEOTIDE SEQUENCE</scope>
</reference>
<dbReference type="AlphaFoldDB" id="A0A0E9SYC5"/>
<dbReference type="EMBL" id="GBXM01062281">
    <property type="protein sequence ID" value="JAH46296.1"/>
    <property type="molecule type" value="Transcribed_RNA"/>
</dbReference>
<proteinExistence type="predicted"/>
<protein>
    <submittedName>
        <fullName evidence="1">Uncharacterized protein</fullName>
    </submittedName>
</protein>
<name>A0A0E9SYC5_ANGAN</name>
<reference evidence="1" key="2">
    <citation type="journal article" date="2015" name="Fish Shellfish Immunol.">
        <title>Early steps in the European eel (Anguilla anguilla)-Vibrio vulnificus interaction in the gills: Role of the RtxA13 toxin.</title>
        <authorList>
            <person name="Callol A."/>
            <person name="Pajuelo D."/>
            <person name="Ebbesson L."/>
            <person name="Teles M."/>
            <person name="MacKenzie S."/>
            <person name="Amaro C."/>
        </authorList>
    </citation>
    <scope>NUCLEOTIDE SEQUENCE</scope>
</reference>
<accession>A0A0E9SYC5</accession>
<sequence length="23" mass="2299">MRKASGSPVATLLVSVLLTGPNS</sequence>